<keyword evidence="2" id="KW-0812">Transmembrane</keyword>
<dbReference type="EMBL" id="MHSH01000057">
    <property type="protein sequence ID" value="OHA39995.1"/>
    <property type="molecule type" value="Genomic_DNA"/>
</dbReference>
<protein>
    <recommendedName>
        <fullName evidence="5">DUF11 domain-containing protein</fullName>
    </recommendedName>
</protein>
<evidence type="ECO:0000313" key="3">
    <source>
        <dbReference type="EMBL" id="OHA39995.1"/>
    </source>
</evidence>
<keyword evidence="2" id="KW-0472">Membrane</keyword>
<accession>A0A1G2NV66</accession>
<evidence type="ECO:0000256" key="2">
    <source>
        <dbReference type="SAM" id="Phobius"/>
    </source>
</evidence>
<evidence type="ECO:0000313" key="4">
    <source>
        <dbReference type="Proteomes" id="UP000176429"/>
    </source>
</evidence>
<evidence type="ECO:0008006" key="5">
    <source>
        <dbReference type="Google" id="ProtNLM"/>
    </source>
</evidence>
<sequence length="650" mass="71202">MSESNNEKSRIDMIKKDLYSRNPRMGLDARNPKYNPEPDYSSAQVKDDWDSNSEKMDEERLRYKLMQMDKKSPLKKIFAVSLIFFLAAVSYAAYTFYYGANEISSEKVDIEITGPASVRGGEEIPLDLVVKNGNNATIESVRLEITYPDGSRSADDLGRPLVRESFQIGRIMAGGESAKKVSAIMFGETNSFKAFSFLVEYRVEGSNGLFTKEKKYEVFINSSPVTISIESVKEIVSNKEFEISVAVISESLASLTDLAMNVDYGLGFTFLSSSPSPLSGQKNWYVGSLGPGSRKVITIRGKLDGQDGEERYFGFSVGTTEDKDIARVDVPMLTASQKILIRRPFVAADLSLNGDAAGDLLAESGVLIKGEIVLTNNLSERLADVSVELTMRGDSIDPSSVQVKRGIFDSVNKKIIWQARGDPSLAVVAAGDQITLPFVFNTFQGGAMASRGLKNQEISFDAVIKAKRFSEDRVPEEVSAELSKKIKVKTEFLADMTITRGSGPFANSGPIPPRVDQETTYTVLWRISNSLNNVTDSTMTAIIPQYVRWLSKIDPTTEDVSFNEITGELTWKSGEIAPGAGYSVSPREVFFQVALKPGLNLIDTSPVIIGPTVLRGVDRFTGKAVSDAVKSVTTRIESEGITGTKSQVAR</sequence>
<evidence type="ECO:0000256" key="1">
    <source>
        <dbReference type="SAM" id="MobiDB-lite"/>
    </source>
</evidence>
<dbReference type="AlphaFoldDB" id="A0A1G2NV66"/>
<comment type="caution">
    <text evidence="3">The sequence shown here is derived from an EMBL/GenBank/DDBJ whole genome shotgun (WGS) entry which is preliminary data.</text>
</comment>
<organism evidence="3 4">
    <name type="scientific">Candidatus Taylorbacteria bacterium RIFCSPLOWO2_02_FULL_46_40</name>
    <dbReference type="NCBI Taxonomy" id="1802329"/>
    <lineage>
        <taxon>Bacteria</taxon>
        <taxon>Candidatus Tayloriibacteriota</taxon>
    </lineage>
</organism>
<keyword evidence="2" id="KW-1133">Transmembrane helix</keyword>
<reference evidence="3 4" key="1">
    <citation type="journal article" date="2016" name="Nat. Commun.">
        <title>Thousands of microbial genomes shed light on interconnected biogeochemical processes in an aquifer system.</title>
        <authorList>
            <person name="Anantharaman K."/>
            <person name="Brown C.T."/>
            <person name="Hug L.A."/>
            <person name="Sharon I."/>
            <person name="Castelle C.J."/>
            <person name="Probst A.J."/>
            <person name="Thomas B.C."/>
            <person name="Singh A."/>
            <person name="Wilkins M.J."/>
            <person name="Karaoz U."/>
            <person name="Brodie E.L."/>
            <person name="Williams K.H."/>
            <person name="Hubbard S.S."/>
            <person name="Banfield J.F."/>
        </authorList>
    </citation>
    <scope>NUCLEOTIDE SEQUENCE [LARGE SCALE GENOMIC DNA]</scope>
</reference>
<proteinExistence type="predicted"/>
<name>A0A1G2NV66_9BACT</name>
<gene>
    <name evidence="3" type="ORF">A3H68_00100</name>
</gene>
<dbReference type="Proteomes" id="UP000176429">
    <property type="component" value="Unassembled WGS sequence"/>
</dbReference>
<feature type="region of interest" description="Disordered" evidence="1">
    <location>
        <begin position="20"/>
        <end position="53"/>
    </location>
</feature>
<feature type="transmembrane region" description="Helical" evidence="2">
    <location>
        <begin position="77"/>
        <end position="97"/>
    </location>
</feature>